<sequence>MCVVYEWVTTLEYIRLIIDEYKITIYIYYYTLVKLINERAQNIFFSTPTPPARSYTPII</sequence>
<reference evidence="1 2" key="1">
    <citation type="submission" date="2010-03" db="EMBL/GenBank/DDBJ databases">
        <title>The complete genome of Methanohalophilus mahii DSM 5219.</title>
        <authorList>
            <consortium name="US DOE Joint Genome Institute (JGI-PGF)"/>
            <person name="Lucas S."/>
            <person name="Copeland A."/>
            <person name="Lapidus A."/>
            <person name="Glavina del Rio T."/>
            <person name="Dalin E."/>
            <person name="Tice H."/>
            <person name="Bruce D."/>
            <person name="Goodwin L."/>
            <person name="Pitluck S."/>
            <person name="Kyrpides N."/>
            <person name="Mavromatis K."/>
            <person name="Ivanova N."/>
            <person name="Lykidis A."/>
            <person name="Saunders E."/>
            <person name="Brettin T."/>
            <person name="Detter J.C."/>
            <person name="Han C."/>
            <person name="Land M."/>
            <person name="Hauser L."/>
            <person name="Markowitz V."/>
            <person name="Cheng J.-F."/>
            <person name="Hugenholtz P."/>
            <person name="Woyke T."/>
            <person name="Wu D."/>
            <person name="Spring S."/>
            <person name="Schneider S."/>
            <person name="Schroeder M."/>
            <person name="Klenk H.-P."/>
            <person name="Eisen J.A."/>
        </authorList>
    </citation>
    <scope>NUCLEOTIDE SEQUENCE [LARGE SCALE GENOMIC DNA]</scope>
    <source>
        <strain evidence="2">ATCC 35705 / DSM 5219 / SLP</strain>
    </source>
</reference>
<proteinExistence type="predicted"/>
<dbReference type="KEGG" id="mmh:Mmah_1116"/>
<evidence type="ECO:0000313" key="1">
    <source>
        <dbReference type="EMBL" id="ADE36623.1"/>
    </source>
</evidence>
<dbReference type="HOGENOM" id="CLU_2949329_0_0_2"/>
<dbReference type="EMBL" id="CP001994">
    <property type="protein sequence ID" value="ADE36623.1"/>
    <property type="molecule type" value="Genomic_DNA"/>
</dbReference>
<organism evidence="1 2">
    <name type="scientific">Methanohalophilus mahii (strain ATCC 35705 / DSM 5219 / SLP)</name>
    <dbReference type="NCBI Taxonomy" id="547558"/>
    <lineage>
        <taxon>Archaea</taxon>
        <taxon>Methanobacteriati</taxon>
        <taxon>Methanobacteriota</taxon>
        <taxon>Stenosarchaea group</taxon>
        <taxon>Methanomicrobia</taxon>
        <taxon>Methanosarcinales</taxon>
        <taxon>Methanosarcinaceae</taxon>
        <taxon>Methanohalophilus</taxon>
    </lineage>
</organism>
<name>D5EBS2_METMS</name>
<keyword evidence="2" id="KW-1185">Reference proteome</keyword>
<evidence type="ECO:0000313" key="2">
    <source>
        <dbReference type="Proteomes" id="UP000001059"/>
    </source>
</evidence>
<gene>
    <name evidence="1" type="ordered locus">Mmah_1116</name>
</gene>
<accession>D5EBS2</accession>
<dbReference type="AlphaFoldDB" id="D5EBS2"/>
<protein>
    <submittedName>
        <fullName evidence="1">Uncharacterized protein</fullName>
    </submittedName>
</protein>
<dbReference type="Proteomes" id="UP000001059">
    <property type="component" value="Chromosome"/>
</dbReference>